<dbReference type="PANTHER" id="PTHR42718">
    <property type="entry name" value="MAJOR FACILITATOR SUPERFAMILY MULTIDRUG TRANSPORTER MFSC"/>
    <property type="match status" value="1"/>
</dbReference>
<keyword evidence="3" id="KW-1003">Cell membrane</keyword>
<keyword evidence="5 8" id="KW-1133">Transmembrane helix</keyword>
<feature type="transmembrane region" description="Helical" evidence="8">
    <location>
        <begin position="135"/>
        <end position="159"/>
    </location>
</feature>
<feature type="transmembrane region" description="Helical" evidence="8">
    <location>
        <begin position="355"/>
        <end position="378"/>
    </location>
</feature>
<keyword evidence="7" id="KW-0046">Antibiotic resistance</keyword>
<evidence type="ECO:0000256" key="7">
    <source>
        <dbReference type="ARBA" id="ARBA00023251"/>
    </source>
</evidence>
<evidence type="ECO:0000256" key="6">
    <source>
        <dbReference type="ARBA" id="ARBA00023136"/>
    </source>
</evidence>
<gene>
    <name evidence="10" type="ORF">GCM10009544_30160</name>
</gene>
<evidence type="ECO:0000256" key="2">
    <source>
        <dbReference type="ARBA" id="ARBA00022448"/>
    </source>
</evidence>
<dbReference type="PRINTS" id="PR01036">
    <property type="entry name" value="TCRTETB"/>
</dbReference>
<feature type="transmembrane region" description="Helical" evidence="8">
    <location>
        <begin position="296"/>
        <end position="319"/>
    </location>
</feature>
<comment type="caution">
    <text evidence="10">The sequence shown here is derived from an EMBL/GenBank/DDBJ whole genome shotgun (WGS) entry which is preliminary data.</text>
</comment>
<dbReference type="PANTHER" id="PTHR42718:SF46">
    <property type="entry name" value="BLR6921 PROTEIN"/>
    <property type="match status" value="1"/>
</dbReference>
<evidence type="ECO:0000256" key="8">
    <source>
        <dbReference type="SAM" id="Phobius"/>
    </source>
</evidence>
<dbReference type="EMBL" id="BAAAHB010000028">
    <property type="protein sequence ID" value="GAA0465812.1"/>
    <property type="molecule type" value="Genomic_DNA"/>
</dbReference>
<evidence type="ECO:0000313" key="10">
    <source>
        <dbReference type="EMBL" id="GAA0465812.1"/>
    </source>
</evidence>
<evidence type="ECO:0000313" key="11">
    <source>
        <dbReference type="Proteomes" id="UP001499895"/>
    </source>
</evidence>
<dbReference type="PROSITE" id="PS51257">
    <property type="entry name" value="PROKAR_LIPOPROTEIN"/>
    <property type="match status" value="1"/>
</dbReference>
<feature type="transmembrane region" description="Helical" evidence="8">
    <location>
        <begin position="165"/>
        <end position="185"/>
    </location>
</feature>
<dbReference type="NCBIfam" id="TIGR00711">
    <property type="entry name" value="efflux_EmrB"/>
    <property type="match status" value="1"/>
</dbReference>
<feature type="transmembrane region" description="Helical" evidence="8">
    <location>
        <begin position="9"/>
        <end position="29"/>
    </location>
</feature>
<dbReference type="Gene3D" id="1.20.1250.20">
    <property type="entry name" value="MFS general substrate transporter like domains"/>
    <property type="match status" value="1"/>
</dbReference>
<dbReference type="Gene3D" id="1.20.1720.10">
    <property type="entry name" value="Multidrug resistance protein D"/>
    <property type="match status" value="1"/>
</dbReference>
<evidence type="ECO:0000256" key="5">
    <source>
        <dbReference type="ARBA" id="ARBA00022989"/>
    </source>
</evidence>
<feature type="transmembrane region" description="Helical" evidence="8">
    <location>
        <begin position="77"/>
        <end position="96"/>
    </location>
</feature>
<dbReference type="SUPFAM" id="SSF103473">
    <property type="entry name" value="MFS general substrate transporter"/>
    <property type="match status" value="1"/>
</dbReference>
<keyword evidence="11" id="KW-1185">Reference proteome</keyword>
<evidence type="ECO:0000256" key="3">
    <source>
        <dbReference type="ARBA" id="ARBA00022475"/>
    </source>
</evidence>
<organism evidence="10 11">
    <name type="scientific">Streptomyces stramineus</name>
    <dbReference type="NCBI Taxonomy" id="173861"/>
    <lineage>
        <taxon>Bacteria</taxon>
        <taxon>Bacillati</taxon>
        <taxon>Actinomycetota</taxon>
        <taxon>Actinomycetes</taxon>
        <taxon>Kitasatosporales</taxon>
        <taxon>Streptomycetaceae</taxon>
        <taxon>Streptomyces</taxon>
    </lineage>
</organism>
<feature type="domain" description="Major facilitator superfamily (MFS) profile" evidence="9">
    <location>
        <begin position="11"/>
        <end position="501"/>
    </location>
</feature>
<feature type="transmembrane region" description="Helical" evidence="8">
    <location>
        <begin position="197"/>
        <end position="216"/>
    </location>
</feature>
<dbReference type="InterPro" id="IPR036259">
    <property type="entry name" value="MFS_trans_sf"/>
</dbReference>
<feature type="transmembrane region" description="Helical" evidence="8">
    <location>
        <begin position="102"/>
        <end position="123"/>
    </location>
</feature>
<evidence type="ECO:0000256" key="4">
    <source>
        <dbReference type="ARBA" id="ARBA00022692"/>
    </source>
</evidence>
<evidence type="ECO:0000256" key="1">
    <source>
        <dbReference type="ARBA" id="ARBA00004651"/>
    </source>
</evidence>
<feature type="transmembrane region" description="Helical" evidence="8">
    <location>
        <begin position="49"/>
        <end position="65"/>
    </location>
</feature>
<feature type="transmembrane region" description="Helical" evidence="8">
    <location>
        <begin position="390"/>
        <end position="415"/>
    </location>
</feature>
<feature type="transmembrane region" description="Helical" evidence="8">
    <location>
        <begin position="264"/>
        <end position="290"/>
    </location>
</feature>
<feature type="transmembrane region" description="Helical" evidence="8">
    <location>
        <begin position="222"/>
        <end position="243"/>
    </location>
</feature>
<reference evidence="10 11" key="1">
    <citation type="journal article" date="2019" name="Int. J. Syst. Evol. Microbiol.">
        <title>The Global Catalogue of Microorganisms (GCM) 10K type strain sequencing project: providing services to taxonomists for standard genome sequencing and annotation.</title>
        <authorList>
            <consortium name="The Broad Institute Genomics Platform"/>
            <consortium name="The Broad Institute Genome Sequencing Center for Infectious Disease"/>
            <person name="Wu L."/>
            <person name="Ma J."/>
        </authorList>
    </citation>
    <scope>NUCLEOTIDE SEQUENCE [LARGE SCALE GENOMIC DNA]</scope>
    <source>
        <strain evidence="10 11">JCM 10649</strain>
    </source>
</reference>
<dbReference type="Pfam" id="PF07690">
    <property type="entry name" value="MFS_1"/>
    <property type="match status" value="1"/>
</dbReference>
<dbReference type="InterPro" id="IPR011701">
    <property type="entry name" value="MFS"/>
</dbReference>
<dbReference type="InterPro" id="IPR004638">
    <property type="entry name" value="EmrB-like"/>
</dbReference>
<dbReference type="Proteomes" id="UP001499895">
    <property type="component" value="Unassembled WGS sequence"/>
</dbReference>
<keyword evidence="2" id="KW-0813">Transport</keyword>
<proteinExistence type="predicted"/>
<feature type="transmembrane region" description="Helical" evidence="8">
    <location>
        <begin position="477"/>
        <end position="498"/>
    </location>
</feature>
<comment type="subcellular location">
    <subcellularLocation>
        <location evidence="1">Cell membrane</location>
        <topology evidence="1">Multi-pass membrane protein</topology>
    </subcellularLocation>
</comment>
<evidence type="ECO:0000259" key="9">
    <source>
        <dbReference type="PROSITE" id="PS50850"/>
    </source>
</evidence>
<dbReference type="InterPro" id="IPR020846">
    <property type="entry name" value="MFS_dom"/>
</dbReference>
<dbReference type="RefSeq" id="WP_344090475.1">
    <property type="nucleotide sequence ID" value="NZ_BAAAHB010000028.1"/>
</dbReference>
<dbReference type="PROSITE" id="PS50850">
    <property type="entry name" value="MFS"/>
    <property type="match status" value="1"/>
</dbReference>
<sequence length="518" mass="54047">MTASTDRKWWAFTGVSLISFLGCIDLTIVNTAAPQIQADLGASVTDLQLIVNMFIVALSMFMVTMGRLADTYGRRRVLYTGSVVFALASLGAGLAPGTGWLIAFRFLQGAAGAVLYTSTGAIVQNAFPRSQRGRAIGALYGVNGLGLAVGPLLGGVIVSSVGWHWVFWLNVPLIALALLLCSFSVKESRSDRDTPALDRPGLVLISLGVPAVVLAFTLGDHWGWSSARTLGLLAFAAASLAAFRAVERRAADPIIDFRLFRHRAFLGAIVSDFALACFYATVLFLLPLYLSGVRGFGGYATGALLLPCTAVMAALSPGVGRLTDRYGPRKLLAAGFAAFTLSALLLARIAPDSSLGYLVLALAAMGLGWALILGPATVSALSAVPERQAGLAVGSSWTFHNLGGAVGLAAAVNLYRLQGERALNAELAARHAPTGPWTTSVVGDPEHATALLRQHTSLSGPEAGEVYGQVFSHGMQAAMWMVAGTSLAALAVLGLLGLSARRSTPAAREVAADNEPAR</sequence>
<protein>
    <submittedName>
        <fullName evidence="10">MFS transporter</fullName>
    </submittedName>
</protein>
<name>A0ABN1A291_9ACTN</name>
<dbReference type="CDD" id="cd17321">
    <property type="entry name" value="MFS_MMR_MDR_like"/>
    <property type="match status" value="1"/>
</dbReference>
<keyword evidence="6 8" id="KW-0472">Membrane</keyword>
<accession>A0ABN1A291</accession>
<feature type="transmembrane region" description="Helical" evidence="8">
    <location>
        <begin position="331"/>
        <end position="349"/>
    </location>
</feature>
<keyword evidence="4 8" id="KW-0812">Transmembrane</keyword>